<dbReference type="EMBL" id="REGN01002069">
    <property type="protein sequence ID" value="RNA30589.1"/>
    <property type="molecule type" value="Genomic_DNA"/>
</dbReference>
<gene>
    <name evidence="1" type="ORF">BpHYR1_041999</name>
</gene>
<evidence type="ECO:0000313" key="1">
    <source>
        <dbReference type="EMBL" id="RNA30589.1"/>
    </source>
</evidence>
<dbReference type="AlphaFoldDB" id="A0A3M7S4I6"/>
<evidence type="ECO:0000313" key="2">
    <source>
        <dbReference type="Proteomes" id="UP000276133"/>
    </source>
</evidence>
<accession>A0A3M7S4I6</accession>
<name>A0A3M7S4I6_BRAPC</name>
<organism evidence="1 2">
    <name type="scientific">Brachionus plicatilis</name>
    <name type="common">Marine rotifer</name>
    <name type="synonym">Brachionus muelleri</name>
    <dbReference type="NCBI Taxonomy" id="10195"/>
    <lineage>
        <taxon>Eukaryota</taxon>
        <taxon>Metazoa</taxon>
        <taxon>Spiralia</taxon>
        <taxon>Gnathifera</taxon>
        <taxon>Rotifera</taxon>
        <taxon>Eurotatoria</taxon>
        <taxon>Monogononta</taxon>
        <taxon>Pseudotrocha</taxon>
        <taxon>Ploima</taxon>
        <taxon>Brachionidae</taxon>
        <taxon>Brachionus</taxon>
    </lineage>
</organism>
<keyword evidence="2" id="KW-1185">Reference proteome</keyword>
<protein>
    <submittedName>
        <fullName evidence="1">Uncharacterized protein</fullName>
    </submittedName>
</protein>
<comment type="caution">
    <text evidence="1">The sequence shown here is derived from an EMBL/GenBank/DDBJ whole genome shotgun (WGS) entry which is preliminary data.</text>
</comment>
<dbReference type="Proteomes" id="UP000276133">
    <property type="component" value="Unassembled WGS sequence"/>
</dbReference>
<reference evidence="1 2" key="1">
    <citation type="journal article" date="2018" name="Sci. Rep.">
        <title>Genomic signatures of local adaptation to the degree of environmental predictability in rotifers.</title>
        <authorList>
            <person name="Franch-Gras L."/>
            <person name="Hahn C."/>
            <person name="Garcia-Roger E.M."/>
            <person name="Carmona M.J."/>
            <person name="Serra M."/>
            <person name="Gomez A."/>
        </authorList>
    </citation>
    <scope>NUCLEOTIDE SEQUENCE [LARGE SCALE GENOMIC DNA]</scope>
    <source>
        <strain evidence="1">HYR1</strain>
    </source>
</reference>
<proteinExistence type="predicted"/>
<sequence length="68" mass="7927">MEEDYDKKKEINEHLTAYHVAASLLQIVKRAYLGLDRVLNVYLLGLQRLGRQDRIAHIHTVQSELNLL</sequence>